<dbReference type="EMBL" id="BART01021772">
    <property type="protein sequence ID" value="GAH03875.1"/>
    <property type="molecule type" value="Genomic_DNA"/>
</dbReference>
<gene>
    <name evidence="1" type="ORF">S01H4_40054</name>
</gene>
<feature type="non-terminal residue" evidence="1">
    <location>
        <position position="1"/>
    </location>
</feature>
<evidence type="ECO:0000313" key="1">
    <source>
        <dbReference type="EMBL" id="GAH03875.1"/>
    </source>
</evidence>
<sequence length="63" mass="7383">EIILQVDEIGEKPKYETESAELPAILIAGWIYETYWQKKYTPDGKIMPYETMCRLLLKACEDI</sequence>
<organism evidence="1">
    <name type="scientific">marine sediment metagenome</name>
    <dbReference type="NCBI Taxonomy" id="412755"/>
    <lineage>
        <taxon>unclassified sequences</taxon>
        <taxon>metagenomes</taxon>
        <taxon>ecological metagenomes</taxon>
    </lineage>
</organism>
<dbReference type="AlphaFoldDB" id="X1D6F7"/>
<name>X1D6F7_9ZZZZ</name>
<accession>X1D6F7</accession>
<reference evidence="1" key="1">
    <citation type="journal article" date="2014" name="Front. Microbiol.">
        <title>High frequency of phylogenetically diverse reductive dehalogenase-homologous genes in deep subseafloor sedimentary metagenomes.</title>
        <authorList>
            <person name="Kawai M."/>
            <person name="Futagami T."/>
            <person name="Toyoda A."/>
            <person name="Takaki Y."/>
            <person name="Nishi S."/>
            <person name="Hori S."/>
            <person name="Arai W."/>
            <person name="Tsubouchi T."/>
            <person name="Morono Y."/>
            <person name="Uchiyama I."/>
            <person name="Ito T."/>
            <person name="Fujiyama A."/>
            <person name="Inagaki F."/>
            <person name="Takami H."/>
        </authorList>
    </citation>
    <scope>NUCLEOTIDE SEQUENCE</scope>
    <source>
        <strain evidence="1">Expedition CK06-06</strain>
    </source>
</reference>
<proteinExistence type="predicted"/>
<protein>
    <submittedName>
        <fullName evidence="1">Uncharacterized protein</fullName>
    </submittedName>
</protein>
<comment type="caution">
    <text evidence="1">The sequence shown here is derived from an EMBL/GenBank/DDBJ whole genome shotgun (WGS) entry which is preliminary data.</text>
</comment>